<comment type="similarity">
    <text evidence="2">Belongs to the OXR1 family.</text>
</comment>
<accession>R7VH22</accession>
<keyword evidence="3" id="KW-0496">Mitochondrion</keyword>
<evidence type="ECO:0000256" key="1">
    <source>
        <dbReference type="ARBA" id="ARBA00004173"/>
    </source>
</evidence>
<organism evidence="8">
    <name type="scientific">Capitella teleta</name>
    <name type="common">Polychaete worm</name>
    <dbReference type="NCBI Taxonomy" id="283909"/>
    <lineage>
        <taxon>Eukaryota</taxon>
        <taxon>Metazoa</taxon>
        <taxon>Spiralia</taxon>
        <taxon>Lophotrochozoa</taxon>
        <taxon>Annelida</taxon>
        <taxon>Polychaeta</taxon>
        <taxon>Sedentaria</taxon>
        <taxon>Scolecida</taxon>
        <taxon>Capitellidae</taxon>
        <taxon>Capitella</taxon>
    </lineage>
</organism>
<dbReference type="OMA" id="THIEGVC"/>
<feature type="region of interest" description="Disordered" evidence="5">
    <location>
        <begin position="488"/>
        <end position="515"/>
    </location>
</feature>
<dbReference type="PROSITE" id="PS51782">
    <property type="entry name" value="LYSM"/>
    <property type="match status" value="1"/>
</dbReference>
<dbReference type="EnsemblMetazoa" id="CapteT218966">
    <property type="protein sequence ID" value="CapteP218966"/>
    <property type="gene ID" value="CapteG218966"/>
</dbReference>
<sequence>MGVTVKWDLLYDPRKYKLIFQKYAETEPTVKPGKENKRRSRVMAQPKGTLEHTVGSRDTLASIAAQFDTTTSELKKLNRLMTQMVFPGQVIYVPDQNFIPSTPSTPSSVDDKSLTINIPEVSPPPTDSSDKTDVKSPFPDFSLRQFLYAAKDVSLLKMRIPGHAERAQKAEVPQALTDDEAKRLDEECYERFIKVQVKHITDGQGVVNGVLLVTPNALMFDPNVSDPLVMEHGADQYGMIAPMDTVISAAMYHDIAAMRLSRQTASDEVKPKPVVYHTEGCPLFLEEEKKRKKEEEEEEMKEKFEEEEEEKAEETKEDQAEEDEGAAASSSPPRKDQLQRIPRQMSTCSCGAVSDNSKPIDSEMDDERSVWEEKEDTEGHGAEEASGRTQRLSGDKSPMLVTTPHLQIDSSNVFSYDDIEPSRGRLSSSPRDLSPSRRSPSPSSLSPRHFSHTTGILSRTIGSISSMGSFAGAQLVDFSSGLFTRSQEERGRVKDVSEMESGQTPPKTPWVLGGGDQDEKKLIDLEVENVVKLGDKPELFKPLDEILPRPARLYDDPPLYLCLKVGIPTNKRISKTCPIEAYLKNKRKPEYWFSIPREKVDQLYAFFIQWSPNIYGVEEDIDPRERGFVVLDDTSDNEEDDGMDVVEDHFLDSRGKMVRQMTKDWEIVNIEEARRRISAAELENLPLPELSESSNIMDEEHIRRLCFHLPARAEGYPWNLVYSSDRHGFSLKTLYRNMNDIDSPILLVIKDTRDHVFGGIVPCALKISDHFYGNGESFLFTFFPDFKKFPWTGHNNYFLKGNTESMSVGAGEGSFGLWLDGDLYHGRSQSCKTYSNDILSETEDFVIKGLEAWSF</sequence>
<reference evidence="10" key="1">
    <citation type="submission" date="2012-12" db="EMBL/GenBank/DDBJ databases">
        <authorList>
            <person name="Hellsten U."/>
            <person name="Grimwood J."/>
            <person name="Chapman J.A."/>
            <person name="Shapiro H."/>
            <person name="Aerts A."/>
            <person name="Otillar R.P."/>
            <person name="Terry A.Y."/>
            <person name="Boore J.L."/>
            <person name="Simakov O."/>
            <person name="Marletaz F."/>
            <person name="Cho S.-J."/>
            <person name="Edsinger-Gonzales E."/>
            <person name="Havlak P."/>
            <person name="Kuo D.-H."/>
            <person name="Larsson T."/>
            <person name="Lv J."/>
            <person name="Arendt D."/>
            <person name="Savage R."/>
            <person name="Osoegawa K."/>
            <person name="de Jong P."/>
            <person name="Lindberg D.R."/>
            <person name="Seaver E.C."/>
            <person name="Weisblat D.A."/>
            <person name="Putnam N.H."/>
            <person name="Grigoriev I.V."/>
            <person name="Rokhsar D.S."/>
        </authorList>
    </citation>
    <scope>NUCLEOTIDE SEQUENCE</scope>
    <source>
        <strain evidence="10">I ESC-2004</strain>
    </source>
</reference>
<dbReference type="FunCoup" id="R7VH22">
    <property type="interactions" value="1632"/>
</dbReference>
<dbReference type="InterPro" id="IPR018392">
    <property type="entry name" value="LysM"/>
</dbReference>
<dbReference type="AlphaFoldDB" id="R7VH22"/>
<evidence type="ECO:0000256" key="4">
    <source>
        <dbReference type="ARBA" id="ARBA00040604"/>
    </source>
</evidence>
<evidence type="ECO:0000313" key="9">
    <source>
        <dbReference type="EnsemblMetazoa" id="CapteP218966"/>
    </source>
</evidence>
<dbReference type="PANTHER" id="PTHR23354">
    <property type="entry name" value="NUCLEOLAR PROTEIN 7/ESTROGEN RECEPTOR COACTIVATOR-RELATED"/>
    <property type="match status" value="1"/>
</dbReference>
<gene>
    <name evidence="8" type="ORF">CAPTEDRAFT_218966</name>
</gene>
<dbReference type="PROSITE" id="PS51886">
    <property type="entry name" value="TLDC"/>
    <property type="match status" value="1"/>
</dbReference>
<proteinExistence type="inferred from homology"/>
<comment type="subcellular location">
    <subcellularLocation>
        <location evidence="1">Mitochondrion</location>
    </subcellularLocation>
</comment>
<evidence type="ECO:0000256" key="2">
    <source>
        <dbReference type="ARBA" id="ARBA00009540"/>
    </source>
</evidence>
<dbReference type="InterPro" id="IPR036779">
    <property type="entry name" value="LysM_dom_sf"/>
</dbReference>
<feature type="compositionally biased region" description="Basic and acidic residues" evidence="5">
    <location>
        <begin position="367"/>
        <end position="386"/>
    </location>
</feature>
<dbReference type="GO" id="GO:0006979">
    <property type="term" value="P:response to oxidative stress"/>
    <property type="evidence" value="ECO:0007669"/>
    <property type="project" value="TreeGrafter"/>
</dbReference>
<dbReference type="SMART" id="SM00257">
    <property type="entry name" value="LysM"/>
    <property type="match status" value="1"/>
</dbReference>
<dbReference type="OrthoDB" id="26679at2759"/>
<dbReference type="SMART" id="SM00584">
    <property type="entry name" value="TLDc"/>
    <property type="match status" value="1"/>
</dbReference>
<dbReference type="PANTHER" id="PTHR23354:SF62">
    <property type="entry name" value="MUSTARD, ISOFORM V"/>
    <property type="match status" value="1"/>
</dbReference>
<dbReference type="GO" id="GO:0005634">
    <property type="term" value="C:nucleus"/>
    <property type="evidence" value="ECO:0007669"/>
    <property type="project" value="TreeGrafter"/>
</dbReference>
<evidence type="ECO:0000256" key="3">
    <source>
        <dbReference type="ARBA" id="ARBA00023128"/>
    </source>
</evidence>
<feature type="compositionally biased region" description="Polar residues" evidence="5">
    <location>
        <begin position="404"/>
        <end position="414"/>
    </location>
</feature>
<feature type="region of interest" description="Disordered" evidence="5">
    <location>
        <begin position="290"/>
        <end position="451"/>
    </location>
</feature>
<reference evidence="9" key="3">
    <citation type="submission" date="2015-06" db="UniProtKB">
        <authorList>
            <consortium name="EnsemblMetazoa"/>
        </authorList>
    </citation>
    <scope>IDENTIFICATION</scope>
</reference>
<dbReference type="HOGENOM" id="CLU_007095_2_0_1"/>
<evidence type="ECO:0000259" key="7">
    <source>
        <dbReference type="PROSITE" id="PS51886"/>
    </source>
</evidence>
<name>R7VH22_CAPTE</name>
<feature type="domain" description="TLDc" evidence="7">
    <location>
        <begin position="695"/>
        <end position="855"/>
    </location>
</feature>
<feature type="region of interest" description="Disordered" evidence="5">
    <location>
        <begin position="29"/>
        <end position="48"/>
    </location>
</feature>
<dbReference type="Pfam" id="PF01476">
    <property type="entry name" value="LysM"/>
    <property type="match status" value="1"/>
</dbReference>
<dbReference type="EMBL" id="AMQN01016641">
    <property type="status" value="NOT_ANNOTATED_CDS"/>
    <property type="molecule type" value="Genomic_DNA"/>
</dbReference>
<dbReference type="Pfam" id="PF07534">
    <property type="entry name" value="TLD"/>
    <property type="match status" value="1"/>
</dbReference>
<dbReference type="GO" id="GO:0005739">
    <property type="term" value="C:mitochondrion"/>
    <property type="evidence" value="ECO:0007669"/>
    <property type="project" value="UniProtKB-SubCell"/>
</dbReference>
<dbReference type="STRING" id="283909.R7VH22"/>
<reference evidence="8 10" key="2">
    <citation type="journal article" date="2013" name="Nature">
        <title>Insights into bilaterian evolution from three spiralian genomes.</title>
        <authorList>
            <person name="Simakov O."/>
            <person name="Marletaz F."/>
            <person name="Cho S.J."/>
            <person name="Edsinger-Gonzales E."/>
            <person name="Havlak P."/>
            <person name="Hellsten U."/>
            <person name="Kuo D.H."/>
            <person name="Larsson T."/>
            <person name="Lv J."/>
            <person name="Arendt D."/>
            <person name="Savage R."/>
            <person name="Osoegawa K."/>
            <person name="de Jong P."/>
            <person name="Grimwood J."/>
            <person name="Chapman J.A."/>
            <person name="Shapiro H."/>
            <person name="Aerts A."/>
            <person name="Otillar R.P."/>
            <person name="Terry A.Y."/>
            <person name="Boore J.L."/>
            <person name="Grigoriev I.V."/>
            <person name="Lindberg D.R."/>
            <person name="Seaver E.C."/>
            <person name="Weisblat D.A."/>
            <person name="Putnam N.H."/>
            <person name="Rokhsar D.S."/>
        </authorList>
    </citation>
    <scope>NUCLEOTIDE SEQUENCE</scope>
    <source>
        <strain evidence="8 10">I ESC-2004</strain>
    </source>
</reference>
<dbReference type="CDD" id="cd00118">
    <property type="entry name" value="LysM"/>
    <property type="match status" value="1"/>
</dbReference>
<feature type="compositionally biased region" description="Acidic residues" evidence="5">
    <location>
        <begin position="295"/>
        <end position="312"/>
    </location>
</feature>
<dbReference type="SUPFAM" id="SSF54106">
    <property type="entry name" value="LysM domain"/>
    <property type="match status" value="1"/>
</dbReference>
<feature type="compositionally biased region" description="Basic and acidic residues" evidence="5">
    <location>
        <begin position="488"/>
        <end position="497"/>
    </location>
</feature>
<feature type="compositionally biased region" description="Low complexity" evidence="5">
    <location>
        <begin position="424"/>
        <end position="448"/>
    </location>
</feature>
<feature type="domain" description="LysM" evidence="6">
    <location>
        <begin position="50"/>
        <end position="93"/>
    </location>
</feature>
<evidence type="ECO:0000313" key="10">
    <source>
        <dbReference type="Proteomes" id="UP000014760"/>
    </source>
</evidence>
<dbReference type="InterPro" id="IPR006571">
    <property type="entry name" value="TLDc_dom"/>
</dbReference>
<keyword evidence="10" id="KW-1185">Reference proteome</keyword>
<dbReference type="EMBL" id="KB292267">
    <property type="protein sequence ID" value="ELU17867.1"/>
    <property type="molecule type" value="Genomic_DNA"/>
</dbReference>
<dbReference type="Proteomes" id="UP000014760">
    <property type="component" value="Unassembled WGS sequence"/>
</dbReference>
<evidence type="ECO:0000259" key="6">
    <source>
        <dbReference type="PROSITE" id="PS51782"/>
    </source>
</evidence>
<protein>
    <recommendedName>
        <fullName evidence="4">Oxidation resistance protein 1</fullName>
    </recommendedName>
</protein>
<evidence type="ECO:0000313" key="8">
    <source>
        <dbReference type="EMBL" id="ELU17867.1"/>
    </source>
</evidence>
<evidence type="ECO:0000256" key="5">
    <source>
        <dbReference type="SAM" id="MobiDB-lite"/>
    </source>
</evidence>
<feature type="compositionally biased region" description="Polar residues" evidence="5">
    <location>
        <begin position="344"/>
        <end position="359"/>
    </location>
</feature>
<dbReference type="Gene3D" id="3.10.350.10">
    <property type="entry name" value="LysM domain"/>
    <property type="match status" value="1"/>
</dbReference>